<protein>
    <submittedName>
        <fullName evidence="1">Uncharacterized protein</fullName>
    </submittedName>
</protein>
<keyword evidence="2" id="KW-1185">Reference proteome</keyword>
<name>A0A9N9WAP5_9NEOP</name>
<accession>A0A9N9WAP5</accession>
<gene>
    <name evidence="1" type="ORF">DIATSA_LOCUS2742</name>
</gene>
<organism evidence="1 2">
    <name type="scientific">Diatraea saccharalis</name>
    <name type="common">sugarcane borer</name>
    <dbReference type="NCBI Taxonomy" id="40085"/>
    <lineage>
        <taxon>Eukaryota</taxon>
        <taxon>Metazoa</taxon>
        <taxon>Ecdysozoa</taxon>
        <taxon>Arthropoda</taxon>
        <taxon>Hexapoda</taxon>
        <taxon>Insecta</taxon>
        <taxon>Pterygota</taxon>
        <taxon>Neoptera</taxon>
        <taxon>Endopterygota</taxon>
        <taxon>Lepidoptera</taxon>
        <taxon>Glossata</taxon>
        <taxon>Ditrysia</taxon>
        <taxon>Pyraloidea</taxon>
        <taxon>Crambidae</taxon>
        <taxon>Crambinae</taxon>
        <taxon>Diatraea</taxon>
    </lineage>
</organism>
<dbReference type="Proteomes" id="UP001153714">
    <property type="component" value="Chromosome 12"/>
</dbReference>
<proteinExistence type="predicted"/>
<reference evidence="1" key="1">
    <citation type="submission" date="2021-12" db="EMBL/GenBank/DDBJ databases">
        <authorList>
            <person name="King R."/>
        </authorList>
    </citation>
    <scope>NUCLEOTIDE SEQUENCE</scope>
</reference>
<evidence type="ECO:0000313" key="2">
    <source>
        <dbReference type="Proteomes" id="UP001153714"/>
    </source>
</evidence>
<evidence type="ECO:0000313" key="1">
    <source>
        <dbReference type="EMBL" id="CAG9784665.1"/>
    </source>
</evidence>
<dbReference type="EMBL" id="OU893343">
    <property type="protein sequence ID" value="CAG9784665.1"/>
    <property type="molecule type" value="Genomic_DNA"/>
</dbReference>
<dbReference type="AlphaFoldDB" id="A0A9N9WAP5"/>
<sequence>MPDAVARYERMLFDYETTNLTDYRKPDFELPISTKYKEKPRCLAIRPPPVKDVHTLSEWKGQPIPFDLLHQPRPIVGTNPWHVQKKHSAPGDPGLAHAIKTRPRLVMTPAVSMDDIEDPRTREILCRDMYTSDATHSQREAVAEFVNVQAPFPNHPAPANPVSSKNTFLGNPNMSNIHNDGQRELRSLIFK</sequence>
<dbReference type="OrthoDB" id="6572538at2759"/>
<reference evidence="1" key="2">
    <citation type="submission" date="2022-10" db="EMBL/GenBank/DDBJ databases">
        <authorList>
            <consortium name="ENA_rothamsted_submissions"/>
            <consortium name="culmorum"/>
            <person name="King R."/>
        </authorList>
    </citation>
    <scope>NUCLEOTIDE SEQUENCE</scope>
</reference>